<sequence>MPTSIETTVSTQTKNRPTVRLAAVDGNAEQHPNWLVELHTKGWTVVRGALPRDRALAYADKGYEWLESWNLGFDRKDPSTRKTANLPWHTRGGLYNGYGIGHEQFVWDLKSEPSLVEKWEQIWGTRELLVSFDGVNLSLPERERPKSDPIFAPWAHVDQSPFNNKFDTVQGIVNLLPNGPEDGGLMVLEGSSAYYTELWQHFDQKKGEKGWSTWAFQYVDDEMCQWLEAKGCKWIKVCAEPGDLLLWDSRTIHYGAAPSSVNDRFAAYVCYKPAAAISEEAKKVRLQAFEAKQNTTHDPADFRAREYLPPADHPTYEMATKRTAQSMGHDSPPPHPVATPDYLIFVYSNQGHCFAGSIRGQAVSLTRKTGAGSLRRPPRPFDDGQCLSMTSKYPDLGTLQARGYGQTGPVFCSGDDIGWFF</sequence>
<dbReference type="Gene3D" id="2.60.120.620">
    <property type="entry name" value="q2cbj1_9rhob like domain"/>
    <property type="match status" value="1"/>
</dbReference>
<dbReference type="GeneID" id="4986336"/>
<dbReference type="KEGG" id="ang:An12g09830"/>
<dbReference type="InterPro" id="IPR008775">
    <property type="entry name" value="Phytyl_CoA_dOase-like"/>
</dbReference>
<reference evidence="1" key="2">
    <citation type="submission" date="2025-08" db="UniProtKB">
        <authorList>
            <consortium name="RefSeq"/>
        </authorList>
    </citation>
    <scope>IDENTIFICATION</scope>
</reference>
<dbReference type="AlphaFoldDB" id="A0AAJ6QGB6"/>
<reference evidence="1" key="1">
    <citation type="submission" date="2025-02" db="EMBL/GenBank/DDBJ databases">
        <authorList>
            <consortium name="NCBI Genome Project"/>
        </authorList>
    </citation>
    <scope>NUCLEOTIDE SEQUENCE</scope>
</reference>
<protein>
    <submittedName>
        <fullName evidence="1">Uncharacterized protein</fullName>
    </submittedName>
</protein>
<name>A0AAJ6QGB6_ASPNG</name>
<proteinExistence type="predicted"/>
<dbReference type="RefSeq" id="XP_001396034.3">
    <property type="nucleotide sequence ID" value="XM_001395997.3"/>
</dbReference>
<gene>
    <name evidence="1" type="ORF">An12g09830</name>
</gene>
<dbReference type="PANTHER" id="PTHR31630">
    <property type="entry name" value="PHYTANOYL-COA DIOXYGENASE-RELATED-RELATED"/>
    <property type="match status" value="1"/>
</dbReference>
<organism evidence="1">
    <name type="scientific">Aspergillus niger</name>
    <dbReference type="NCBI Taxonomy" id="5061"/>
    <lineage>
        <taxon>Eukaryota</taxon>
        <taxon>Fungi</taxon>
        <taxon>Dikarya</taxon>
        <taxon>Ascomycota</taxon>
        <taxon>Pezizomycotina</taxon>
        <taxon>Eurotiomycetes</taxon>
        <taxon>Eurotiomycetidae</taxon>
        <taxon>Eurotiales</taxon>
        <taxon>Aspergillaceae</taxon>
        <taxon>Aspergillus</taxon>
        <taxon>Aspergillus subgen. Circumdati</taxon>
    </lineage>
</organism>
<dbReference type="SUPFAM" id="SSF51197">
    <property type="entry name" value="Clavaminate synthase-like"/>
    <property type="match status" value="1"/>
</dbReference>
<accession>A0AAJ6QGB6</accession>
<dbReference type="PANTHER" id="PTHR31630:SF6">
    <property type="entry name" value="PHYTANOYL-COA DIOXYGENASE-RELATED"/>
    <property type="match status" value="1"/>
</dbReference>
<evidence type="ECO:0000313" key="1">
    <source>
        <dbReference type="RefSeq" id="XP_001396034.3"/>
    </source>
</evidence>
<dbReference type="Pfam" id="PF05721">
    <property type="entry name" value="PhyH"/>
    <property type="match status" value="1"/>
</dbReference>
<dbReference type="VEuPathDB" id="FungiDB:An12g09830"/>